<dbReference type="InterPro" id="IPR016064">
    <property type="entry name" value="NAD/diacylglycerol_kinase_sf"/>
</dbReference>
<feature type="domain" description="Phorbol-ester/DAG-type" evidence="13">
    <location>
        <begin position="45"/>
        <end position="96"/>
    </location>
</feature>
<reference evidence="16" key="1">
    <citation type="submission" date="2023-01" db="EMBL/GenBank/DDBJ databases">
        <title>Key to firefly adult light organ development and bioluminescence: homeobox transcription factors regulate luciferase expression and transportation to peroxisome.</title>
        <authorList>
            <person name="Fu X."/>
        </authorList>
    </citation>
    <scope>NUCLEOTIDE SEQUENCE [LARGE SCALE GENOMIC DNA]</scope>
</reference>
<evidence type="ECO:0000256" key="2">
    <source>
        <dbReference type="ARBA" id="ARBA00009280"/>
    </source>
</evidence>
<dbReference type="Pfam" id="PF00609">
    <property type="entry name" value="DAGK_acc"/>
    <property type="match status" value="1"/>
</dbReference>
<evidence type="ECO:0000256" key="10">
    <source>
        <dbReference type="RuleBase" id="RU361128"/>
    </source>
</evidence>
<dbReference type="Pfam" id="PF00781">
    <property type="entry name" value="DAGK_cat"/>
    <property type="match status" value="1"/>
</dbReference>
<dbReference type="PANTHER" id="PTHR11255:SF118">
    <property type="entry name" value="DIACYLGLYCEROL KINASE EPSILON"/>
    <property type="match status" value="1"/>
</dbReference>
<evidence type="ECO:0000259" key="13">
    <source>
        <dbReference type="PROSITE" id="PS50081"/>
    </source>
</evidence>
<keyword evidence="7 10" id="KW-0418">Kinase</keyword>
<dbReference type="SMART" id="SM00045">
    <property type="entry name" value="DAGKa"/>
    <property type="match status" value="1"/>
</dbReference>
<protein>
    <recommendedName>
        <fullName evidence="10">Diacylglycerol kinase</fullName>
        <shortName evidence="10">DAG kinase</shortName>
        <ecNumber evidence="10">2.7.1.107</ecNumber>
    </recommendedName>
</protein>
<evidence type="ECO:0000256" key="7">
    <source>
        <dbReference type="ARBA" id="ARBA00022777"/>
    </source>
</evidence>
<dbReference type="PROSITE" id="PS00479">
    <property type="entry name" value="ZF_DAG_PE_1"/>
    <property type="match status" value="1"/>
</dbReference>
<evidence type="ECO:0000256" key="3">
    <source>
        <dbReference type="ARBA" id="ARBA00022679"/>
    </source>
</evidence>
<dbReference type="SUPFAM" id="SSF57889">
    <property type="entry name" value="Cysteine-rich domain"/>
    <property type="match status" value="1"/>
</dbReference>
<dbReference type="InterPro" id="IPR000756">
    <property type="entry name" value="Diacylglycerol_kin_accessory"/>
</dbReference>
<keyword evidence="12" id="KW-0472">Membrane</keyword>
<dbReference type="EMBL" id="JARPUR010000006">
    <property type="protein sequence ID" value="KAK4874483.1"/>
    <property type="molecule type" value="Genomic_DNA"/>
</dbReference>
<dbReference type="SMART" id="SM00109">
    <property type="entry name" value="C1"/>
    <property type="match status" value="2"/>
</dbReference>
<dbReference type="SMART" id="SM00046">
    <property type="entry name" value="DAGKc"/>
    <property type="match status" value="1"/>
</dbReference>
<dbReference type="CDD" id="cd20853">
    <property type="entry name" value="C1_DGKepsilon_typeIII_rpt2"/>
    <property type="match status" value="1"/>
</dbReference>
<evidence type="ECO:0000256" key="1">
    <source>
        <dbReference type="ARBA" id="ARBA00001383"/>
    </source>
</evidence>
<comment type="catalytic activity">
    <reaction evidence="1 10">
        <text>a 1,2-diacyl-sn-glycerol + ATP = a 1,2-diacyl-sn-glycero-3-phosphate + ADP + H(+)</text>
        <dbReference type="Rhea" id="RHEA:10272"/>
        <dbReference type="ChEBI" id="CHEBI:15378"/>
        <dbReference type="ChEBI" id="CHEBI:17815"/>
        <dbReference type="ChEBI" id="CHEBI:30616"/>
        <dbReference type="ChEBI" id="CHEBI:58608"/>
        <dbReference type="ChEBI" id="CHEBI:456216"/>
        <dbReference type="EC" id="2.7.1.107"/>
    </reaction>
</comment>
<organism evidence="15 16">
    <name type="scientific">Aquatica leii</name>
    <dbReference type="NCBI Taxonomy" id="1421715"/>
    <lineage>
        <taxon>Eukaryota</taxon>
        <taxon>Metazoa</taxon>
        <taxon>Ecdysozoa</taxon>
        <taxon>Arthropoda</taxon>
        <taxon>Hexapoda</taxon>
        <taxon>Insecta</taxon>
        <taxon>Pterygota</taxon>
        <taxon>Neoptera</taxon>
        <taxon>Endopterygota</taxon>
        <taxon>Coleoptera</taxon>
        <taxon>Polyphaga</taxon>
        <taxon>Elateriformia</taxon>
        <taxon>Elateroidea</taxon>
        <taxon>Lampyridae</taxon>
        <taxon>Luciolinae</taxon>
        <taxon>Aquatica</taxon>
    </lineage>
</organism>
<dbReference type="InterPro" id="IPR002219">
    <property type="entry name" value="PKC_DAG/PE"/>
</dbReference>
<keyword evidence="16" id="KW-1185">Reference proteome</keyword>
<dbReference type="Proteomes" id="UP001353858">
    <property type="component" value="Unassembled WGS sequence"/>
</dbReference>
<dbReference type="InterPro" id="IPR001206">
    <property type="entry name" value="Diacylglycerol_kinase_cat_dom"/>
</dbReference>
<gene>
    <name evidence="15" type="ORF">RN001_013843</name>
</gene>
<keyword evidence="5" id="KW-0677">Repeat</keyword>
<feature type="region of interest" description="Disordered" evidence="11">
    <location>
        <begin position="756"/>
        <end position="815"/>
    </location>
</feature>
<feature type="compositionally biased region" description="Low complexity" evidence="11">
    <location>
        <begin position="846"/>
        <end position="861"/>
    </location>
</feature>
<feature type="region of interest" description="Disordered" evidence="11">
    <location>
        <begin position="834"/>
        <end position="868"/>
    </location>
</feature>
<dbReference type="GO" id="GO:0046872">
    <property type="term" value="F:metal ion binding"/>
    <property type="evidence" value="ECO:0007669"/>
    <property type="project" value="UniProtKB-KW"/>
</dbReference>
<evidence type="ECO:0000256" key="6">
    <source>
        <dbReference type="ARBA" id="ARBA00022741"/>
    </source>
</evidence>
<evidence type="ECO:0000259" key="14">
    <source>
        <dbReference type="PROSITE" id="PS50146"/>
    </source>
</evidence>
<evidence type="ECO:0000256" key="8">
    <source>
        <dbReference type="ARBA" id="ARBA00022833"/>
    </source>
</evidence>
<evidence type="ECO:0000313" key="16">
    <source>
        <dbReference type="Proteomes" id="UP001353858"/>
    </source>
</evidence>
<dbReference type="InterPro" id="IPR017438">
    <property type="entry name" value="ATP-NAD_kinase_N"/>
</dbReference>
<dbReference type="Gene3D" id="2.60.200.40">
    <property type="match status" value="1"/>
</dbReference>
<evidence type="ECO:0000256" key="4">
    <source>
        <dbReference type="ARBA" id="ARBA00022723"/>
    </source>
</evidence>
<dbReference type="InterPro" id="IPR037607">
    <property type="entry name" value="DGK"/>
</dbReference>
<feature type="domain" description="Phorbol-ester/DAG-type" evidence="13">
    <location>
        <begin position="107"/>
        <end position="158"/>
    </location>
</feature>
<sequence>MWNFIEIHPYGGLISALSTVFICITGYCFLKWLTGEGNIEIKDKTHSWKNIKVTSKAWYCSMCEELLLHGIGVYCDCCGVCSDNECFKKANKTLPCKIITSKVDTQKHHWVKGNLPLGASCTICHEECAVEPGLVDYRCCWCDRNIHEYCLSKLNEICDFGPFRNLIVPPWCVQVVRRKGSLHKHLLLKGVKHPGWGNWSPLVIVGNRKSGNNDGEMVLSEFRRYLNPAQIMDLSERPPAVILQWSIFIAPQLVKMIVAGGDGTVAWILSAAHKLDLDPDPAVGIIPLGTGNDLSRVLGWGSGHSSELDVPSVLKKLEKAESKALDRWNVEITSHRHLSNLGIRMSKTNIYMYNYISIGVDAQVTLDFHKARSSRFYPFGSRLFNKMMYLCFGTQQVVAADCKNLEKRLNIFLDGVQIDLPELESVVILNIPSWGAGVNLWGEDFDDNIQSYNDGILEVLGVYSSFHIAQLQVGLSRPHKIGQARIVEIHLNTSAPIQVDGEPWQQQPAHIKISMISCNYVICVDNGAGLENTKNHLNHLPIVEIDGLRGHEDLSISLPNRHTHTKDSFNIPATTLVHMSSTEENLMSVSETNLVETRSNNDTIDAASPITSVAEIVFPTVINWSTHSNHSSGARFSPSSPSDSFTTLYSLDATTSTNKINENKTLETLSETSVDMSFENDIVSVTEANTQYDNHDYQFSTLSMDGSPCNDLLIINNEDAHNSPNNHLEDCNTALPDTLISVVVDTLQNETNHCIQFEGSKGDNNISHDDDSSRGNNQSITRDDSENLDDDKESTSSSHSDEETNSLEGSEFNNNEDVLSTEVGEAREKAILTPVHSSDSLQLNHNSSASSYNESSSADDYIPSKKKSKHVSGLQRVCGPKRSWTPEERKAASEHFGKYLLSNKLPSIAKICQKLPHITALNQRSPTSVKTWLYNEMVRKKGRQHLTQTPQSSGNSTATIVRTRWTQSMKSELKRVFANHIKCRKLPSNAECATAKDNFPDFQHLTVAAIKTAVANQLQRMHNF</sequence>
<keyword evidence="4" id="KW-0479">Metal-binding</keyword>
<keyword evidence="12" id="KW-0812">Transmembrane</keyword>
<evidence type="ECO:0000256" key="5">
    <source>
        <dbReference type="ARBA" id="ARBA00022737"/>
    </source>
</evidence>
<dbReference type="GO" id="GO:0007200">
    <property type="term" value="P:phospholipase C-activating G protein-coupled receptor signaling pathway"/>
    <property type="evidence" value="ECO:0007669"/>
    <property type="project" value="InterPro"/>
</dbReference>
<evidence type="ECO:0000256" key="11">
    <source>
        <dbReference type="SAM" id="MobiDB-lite"/>
    </source>
</evidence>
<keyword evidence="12" id="KW-1133">Transmembrane helix</keyword>
<keyword evidence="3 10" id="KW-0808">Transferase</keyword>
<evidence type="ECO:0000256" key="12">
    <source>
        <dbReference type="SAM" id="Phobius"/>
    </source>
</evidence>
<feature type="transmembrane region" description="Helical" evidence="12">
    <location>
        <begin position="12"/>
        <end position="33"/>
    </location>
</feature>
<dbReference type="GO" id="GO:0016020">
    <property type="term" value="C:membrane"/>
    <property type="evidence" value="ECO:0007669"/>
    <property type="project" value="TreeGrafter"/>
</dbReference>
<evidence type="ECO:0000313" key="15">
    <source>
        <dbReference type="EMBL" id="KAK4874483.1"/>
    </source>
</evidence>
<comment type="similarity">
    <text evidence="2 10">Belongs to the eukaryotic diacylglycerol kinase family.</text>
</comment>
<dbReference type="EC" id="2.7.1.107" evidence="10"/>
<dbReference type="AlphaFoldDB" id="A0AAN7SLS2"/>
<dbReference type="PROSITE" id="PS50146">
    <property type="entry name" value="DAGK"/>
    <property type="match status" value="1"/>
</dbReference>
<feature type="compositionally biased region" description="Polar residues" evidence="11">
    <location>
        <begin position="835"/>
        <end position="845"/>
    </location>
</feature>
<dbReference type="InterPro" id="IPR046349">
    <property type="entry name" value="C1-like_sf"/>
</dbReference>
<evidence type="ECO:0000256" key="9">
    <source>
        <dbReference type="ARBA" id="ARBA00022840"/>
    </source>
</evidence>
<keyword evidence="9 10" id="KW-0067">ATP-binding</keyword>
<comment type="caution">
    <text evidence="15">The sequence shown here is derived from an EMBL/GenBank/DDBJ whole genome shotgun (WGS) entry which is preliminary data.</text>
</comment>
<keyword evidence="6 10" id="KW-0547">Nucleotide-binding</keyword>
<accession>A0AAN7SLS2</accession>
<dbReference type="CDD" id="cd20801">
    <property type="entry name" value="C1_DGKepsilon_typeIII_rpt1"/>
    <property type="match status" value="1"/>
</dbReference>
<dbReference type="PROSITE" id="PS50081">
    <property type="entry name" value="ZF_DAG_PE_2"/>
    <property type="match status" value="2"/>
</dbReference>
<keyword evidence="8" id="KW-0862">Zinc</keyword>
<dbReference type="Gene3D" id="3.30.60.20">
    <property type="match status" value="1"/>
</dbReference>
<name>A0AAN7SLS2_9COLE</name>
<dbReference type="Pfam" id="PF00130">
    <property type="entry name" value="C1_1"/>
    <property type="match status" value="1"/>
</dbReference>
<dbReference type="GO" id="GO:0004143">
    <property type="term" value="F:ATP-dependent diacylglycerol kinase activity"/>
    <property type="evidence" value="ECO:0007669"/>
    <property type="project" value="UniProtKB-EC"/>
</dbReference>
<feature type="domain" description="DAGKc" evidence="14">
    <location>
        <begin position="197"/>
        <end position="334"/>
    </location>
</feature>
<dbReference type="GO" id="GO:0005524">
    <property type="term" value="F:ATP binding"/>
    <property type="evidence" value="ECO:0007669"/>
    <property type="project" value="UniProtKB-KW"/>
</dbReference>
<dbReference type="SUPFAM" id="SSF111331">
    <property type="entry name" value="NAD kinase/diacylglycerol kinase-like"/>
    <property type="match status" value="1"/>
</dbReference>
<dbReference type="PANTHER" id="PTHR11255">
    <property type="entry name" value="DIACYLGLYCEROL KINASE"/>
    <property type="match status" value="1"/>
</dbReference>
<dbReference type="Gene3D" id="3.40.50.10330">
    <property type="entry name" value="Probable inorganic polyphosphate/atp-NAD kinase, domain 1"/>
    <property type="match status" value="1"/>
</dbReference>
<proteinExistence type="inferred from homology"/>